<dbReference type="PROSITE" id="PS50086">
    <property type="entry name" value="TBC_RABGAP"/>
    <property type="match status" value="1"/>
</dbReference>
<name>A0A367LS17_9HYPO</name>
<dbReference type="PANTHER" id="PTHR22957:SF337">
    <property type="entry name" value="TBC1 DOMAIN FAMILY MEMBER 5"/>
    <property type="match status" value="1"/>
</dbReference>
<evidence type="ECO:0000313" key="4">
    <source>
        <dbReference type="EMBL" id="RCI17246.1"/>
    </source>
</evidence>
<dbReference type="Proteomes" id="UP000253664">
    <property type="component" value="Unassembled WGS sequence"/>
</dbReference>
<feature type="region of interest" description="Disordered" evidence="2">
    <location>
        <begin position="557"/>
        <end position="693"/>
    </location>
</feature>
<comment type="caution">
    <text evidence="4">The sequence shown here is derived from an EMBL/GenBank/DDBJ whole genome shotgun (WGS) entry which is preliminary data.</text>
</comment>
<dbReference type="OrthoDB" id="27140at2759"/>
<feature type="compositionally biased region" description="Basic and acidic residues" evidence="2">
    <location>
        <begin position="565"/>
        <end position="581"/>
    </location>
</feature>
<evidence type="ECO:0000256" key="1">
    <source>
        <dbReference type="ARBA" id="ARBA00022468"/>
    </source>
</evidence>
<dbReference type="SUPFAM" id="SSF47923">
    <property type="entry name" value="Ypt/Rab-GAP domain of gyp1p"/>
    <property type="match status" value="2"/>
</dbReference>
<sequence>MRSLEETLSRWKTTVECGESLADLQKAVKNNGSASPFAPRCLAVDHLLVALICKMFLLSTRAGLAQALEEGRRDYEQRRNHFLNFIEHPEALAQLAVDPLTDDPESPWNTVRQDETMRKEIQQDVQRLPDEANYHQDHVQALIINILFVYCKVNPSRGGYRQGMHELLAPIVHVVELDAVDRVAAEADGSSLDASMLVVIDSSYIEHDAYMLFSRLMEHALVFYELRDVSTPSKSCDGAPEQRSTIVDKSRFIHEVCLRSVDDELATHLVDMEVLPQIFLIRWVRLLFSREFPLDQVLFLWDIIFAVDPCLQLIDFICCAMLLRIRWQLLEADYAVCLQLVLKYPQPEPPHGPHTLVDDAIYLEAHADASGGGALIKKYSGRMPDALSPCQRAAQTRTPGRQTSASPRRRTYGGRSPLTSPPRFLQHPGGVESLFQGAAKSAKGVLERGEKLGLNSAVRDAVGEIRRNVQMFNETRQTSKSPRSSHEDEGAAGALAAMERRNKQLAGLLEETVASLKSISLSSLEDKSKSLDAIELAAAKVQFVQFYLGDSSMEMAPADEPEVAEEAKSEEGSVDVAKRADDDVDDDAVKAETTQSNGQDSSSEPSRPAAPMPTRSTLAQSSFSWMLEPDLPSRRPQAASGSKHGTTQHRKRPSSNASRDRNAFLFGEGTMERQSSGDEIFGLEPMGKAKDKG</sequence>
<feature type="domain" description="Rab-GAP TBC" evidence="3">
    <location>
        <begin position="98"/>
        <end position="308"/>
    </location>
</feature>
<keyword evidence="5" id="KW-1185">Reference proteome</keyword>
<dbReference type="EMBL" id="LKCN02000001">
    <property type="protein sequence ID" value="RCI17246.1"/>
    <property type="molecule type" value="Genomic_DNA"/>
</dbReference>
<dbReference type="Gene3D" id="1.10.8.270">
    <property type="entry name" value="putative rabgap domain of human tbc1 domain family member 14 like domains"/>
    <property type="match status" value="1"/>
</dbReference>
<dbReference type="FunFam" id="1.10.472.80:FF:000038">
    <property type="entry name" value="TBC1 domain family member 5"/>
    <property type="match status" value="1"/>
</dbReference>
<protein>
    <recommendedName>
        <fullName evidence="3">Rab-GAP TBC domain-containing protein</fullName>
    </recommendedName>
</protein>
<dbReference type="InterPro" id="IPR000195">
    <property type="entry name" value="Rab-GAP-TBC_dom"/>
</dbReference>
<dbReference type="Gene3D" id="1.10.472.80">
    <property type="entry name" value="Ypt/Rab-GAP domain of gyp1p, domain 3"/>
    <property type="match status" value="1"/>
</dbReference>
<evidence type="ECO:0000259" key="3">
    <source>
        <dbReference type="PROSITE" id="PS50086"/>
    </source>
</evidence>
<gene>
    <name evidence="4" type="ORF">L249_2143</name>
</gene>
<dbReference type="GO" id="GO:0005096">
    <property type="term" value="F:GTPase activator activity"/>
    <property type="evidence" value="ECO:0007669"/>
    <property type="project" value="UniProtKB-KW"/>
</dbReference>
<feature type="compositionally biased region" description="Polar residues" evidence="2">
    <location>
        <begin position="592"/>
        <end position="605"/>
    </location>
</feature>
<feature type="region of interest" description="Disordered" evidence="2">
    <location>
        <begin position="386"/>
        <end position="423"/>
    </location>
</feature>
<dbReference type="PANTHER" id="PTHR22957">
    <property type="entry name" value="TBC1 DOMAIN FAMILY MEMBER GTPASE-ACTIVATING PROTEIN"/>
    <property type="match status" value="1"/>
</dbReference>
<feature type="compositionally biased region" description="Polar residues" evidence="2">
    <location>
        <begin position="614"/>
        <end position="624"/>
    </location>
</feature>
<accession>A0A367LS17</accession>
<evidence type="ECO:0000313" key="5">
    <source>
        <dbReference type="Proteomes" id="UP000253664"/>
    </source>
</evidence>
<dbReference type="SMART" id="SM00164">
    <property type="entry name" value="TBC"/>
    <property type="match status" value="1"/>
</dbReference>
<organism evidence="4 5">
    <name type="scientific">Ophiocordyceps polyrhachis-furcata BCC 54312</name>
    <dbReference type="NCBI Taxonomy" id="1330021"/>
    <lineage>
        <taxon>Eukaryota</taxon>
        <taxon>Fungi</taxon>
        <taxon>Dikarya</taxon>
        <taxon>Ascomycota</taxon>
        <taxon>Pezizomycotina</taxon>
        <taxon>Sordariomycetes</taxon>
        <taxon>Hypocreomycetidae</taxon>
        <taxon>Hypocreales</taxon>
        <taxon>Ophiocordycipitaceae</taxon>
        <taxon>Ophiocordyceps</taxon>
    </lineage>
</organism>
<dbReference type="FunFam" id="1.10.8.270:FF:000031">
    <property type="entry name" value="TBC1 domain family member 5"/>
    <property type="match status" value="1"/>
</dbReference>
<dbReference type="STRING" id="1330021.A0A367LS17"/>
<dbReference type="Pfam" id="PF00566">
    <property type="entry name" value="RabGAP-TBC"/>
    <property type="match status" value="1"/>
</dbReference>
<feature type="compositionally biased region" description="Polar residues" evidence="2">
    <location>
        <begin position="393"/>
        <end position="406"/>
    </location>
</feature>
<proteinExistence type="predicted"/>
<dbReference type="AlphaFoldDB" id="A0A367LS17"/>
<evidence type="ECO:0000256" key="2">
    <source>
        <dbReference type="SAM" id="MobiDB-lite"/>
    </source>
</evidence>
<dbReference type="InterPro" id="IPR035969">
    <property type="entry name" value="Rab-GAP_TBC_sf"/>
</dbReference>
<keyword evidence="1" id="KW-0343">GTPase activation</keyword>
<reference evidence="4 5" key="1">
    <citation type="journal article" date="2015" name="BMC Genomics">
        <title>Insights from the genome of Ophiocordyceps polyrhachis-furcata to pathogenicity and host specificity in insect fungi.</title>
        <authorList>
            <person name="Wichadakul D."/>
            <person name="Kobmoo N."/>
            <person name="Ingsriswang S."/>
            <person name="Tangphatsornruang S."/>
            <person name="Chantasingh D."/>
            <person name="Luangsa-ard J.J."/>
            <person name="Eurwilaichitr L."/>
        </authorList>
    </citation>
    <scope>NUCLEOTIDE SEQUENCE [LARGE SCALE GENOMIC DNA]</scope>
    <source>
        <strain evidence="4 5">BCC 54312</strain>
    </source>
</reference>